<proteinExistence type="predicted"/>
<feature type="compositionally biased region" description="Low complexity" evidence="1">
    <location>
        <begin position="1"/>
        <end position="11"/>
    </location>
</feature>
<dbReference type="Proteomes" id="UP001498398">
    <property type="component" value="Unassembled WGS sequence"/>
</dbReference>
<feature type="region of interest" description="Disordered" evidence="1">
    <location>
        <begin position="799"/>
        <end position="819"/>
    </location>
</feature>
<reference evidence="2 3" key="1">
    <citation type="submission" date="2024-01" db="EMBL/GenBank/DDBJ databases">
        <title>A draft genome for the cacao thread blight pathogen Marasmiellus scandens.</title>
        <authorList>
            <person name="Baruah I.K."/>
            <person name="Leung J."/>
            <person name="Bukari Y."/>
            <person name="Amoako-Attah I."/>
            <person name="Meinhardt L.W."/>
            <person name="Bailey B.A."/>
            <person name="Cohen S.P."/>
        </authorList>
    </citation>
    <scope>NUCLEOTIDE SEQUENCE [LARGE SCALE GENOMIC DNA]</scope>
    <source>
        <strain evidence="2 3">GH-19</strain>
    </source>
</reference>
<feature type="compositionally biased region" description="Low complexity" evidence="1">
    <location>
        <begin position="943"/>
        <end position="957"/>
    </location>
</feature>
<feature type="region of interest" description="Disordered" evidence="1">
    <location>
        <begin position="472"/>
        <end position="495"/>
    </location>
</feature>
<feature type="compositionally biased region" description="Basic residues" evidence="1">
    <location>
        <begin position="99"/>
        <end position="113"/>
    </location>
</feature>
<feature type="region of interest" description="Disordered" evidence="1">
    <location>
        <begin position="264"/>
        <end position="287"/>
    </location>
</feature>
<evidence type="ECO:0000313" key="3">
    <source>
        <dbReference type="Proteomes" id="UP001498398"/>
    </source>
</evidence>
<feature type="region of interest" description="Disordered" evidence="1">
    <location>
        <begin position="391"/>
        <end position="452"/>
    </location>
</feature>
<dbReference type="EMBL" id="JBANRG010000026">
    <property type="protein sequence ID" value="KAK7453475.1"/>
    <property type="molecule type" value="Genomic_DNA"/>
</dbReference>
<evidence type="ECO:0000256" key="1">
    <source>
        <dbReference type="SAM" id="MobiDB-lite"/>
    </source>
</evidence>
<organism evidence="2 3">
    <name type="scientific">Marasmiellus scandens</name>
    <dbReference type="NCBI Taxonomy" id="2682957"/>
    <lineage>
        <taxon>Eukaryota</taxon>
        <taxon>Fungi</taxon>
        <taxon>Dikarya</taxon>
        <taxon>Basidiomycota</taxon>
        <taxon>Agaricomycotina</taxon>
        <taxon>Agaricomycetes</taxon>
        <taxon>Agaricomycetidae</taxon>
        <taxon>Agaricales</taxon>
        <taxon>Marasmiineae</taxon>
        <taxon>Omphalotaceae</taxon>
        <taxon>Marasmiellus</taxon>
    </lineage>
</organism>
<feature type="compositionally biased region" description="Basic and acidic residues" evidence="1">
    <location>
        <begin position="1073"/>
        <end position="1093"/>
    </location>
</feature>
<feature type="compositionally biased region" description="Polar residues" evidence="1">
    <location>
        <begin position="995"/>
        <end position="1007"/>
    </location>
</feature>
<feature type="compositionally biased region" description="Polar residues" evidence="1">
    <location>
        <begin position="121"/>
        <end position="138"/>
    </location>
</feature>
<gene>
    <name evidence="2" type="ORF">VKT23_011752</name>
</gene>
<name>A0ABR1J7X7_9AGAR</name>
<protein>
    <recommendedName>
        <fullName evidence="4">Erect panicle 2 protein</fullName>
    </recommendedName>
</protein>
<feature type="compositionally biased region" description="Acidic residues" evidence="1">
    <location>
        <begin position="1117"/>
        <end position="1128"/>
    </location>
</feature>
<feature type="compositionally biased region" description="Acidic residues" evidence="1">
    <location>
        <begin position="72"/>
        <end position="83"/>
    </location>
</feature>
<feature type="region of interest" description="Disordered" evidence="1">
    <location>
        <begin position="880"/>
        <end position="914"/>
    </location>
</feature>
<feature type="region of interest" description="Disordered" evidence="1">
    <location>
        <begin position="935"/>
        <end position="960"/>
    </location>
</feature>
<feature type="compositionally biased region" description="Polar residues" evidence="1">
    <location>
        <begin position="480"/>
        <end position="495"/>
    </location>
</feature>
<feature type="compositionally biased region" description="Low complexity" evidence="1">
    <location>
        <begin position="1008"/>
        <end position="1026"/>
    </location>
</feature>
<feature type="region of interest" description="Disordered" evidence="1">
    <location>
        <begin position="1070"/>
        <end position="1275"/>
    </location>
</feature>
<feature type="compositionally biased region" description="Polar residues" evidence="1">
    <location>
        <begin position="442"/>
        <end position="452"/>
    </location>
</feature>
<keyword evidence="3" id="KW-1185">Reference proteome</keyword>
<evidence type="ECO:0008006" key="4">
    <source>
        <dbReference type="Google" id="ProtNLM"/>
    </source>
</evidence>
<feature type="compositionally biased region" description="Acidic residues" evidence="1">
    <location>
        <begin position="1205"/>
        <end position="1221"/>
    </location>
</feature>
<sequence length="1275" mass="135156">MPIIYSYSGSGRSREGDGNQNSSSRSGISSRSASTRSMYVGGNRNGSTSRGGVNSSRRNSSSVVEGGVGADSADEPEPTDADDSIFLSDLVRTGEASRLRRRGAMRIDHHHSSRGTGDGPTGTSAPQNNGTPSRSGTRAGNLGIGRRYSSYRASDYSSPVTGLFNTSINPGLRSGSIRLDTPSARTDSDGDGWIAPTPLRRTSANLDSSRSPSDSPDHERESYTYTLFCGYEPGPGTEEYAAQMETWAEEEFMRKQMCREAFQPSAFPDSHLPPSSSTKGKGKAMSSPRVMSNGCGAVIHLHAAPRSRMGVWMAKAAASDAVVTMDPDYFLDSVSRSGSRNGSSRSGSSAMVKVNIVKSACGCIREGVGCAACGNPLGTRYKPCQTAADSIFSNSRSSRPRTAPDGVVALTSGDTPGSSSIAARPEGPHGPAYWRPEMVHPHQTQNQPSKSSDQPYYIYTFFSGAVTSSPRFSFPSSQSNAGSTAPSRPSTSRNMSDVSVFSMDTVSSATTRPTLDARRSSGIVPGVTTVSSHLPAPSSYVLIPPSTPTSTSIITPVAMSTSNSPSPSSGVTAASSISVSGSDGFPIVPNSFVPGERRNRASTTSLASTVTVFSVGDPDIDRDVVDGEAVRDEQRTTASSVTRDITAELVSSLDSDVSAEGEEIPTSPTVVPDAGSDSAMTPTPPLSFLHPFEPTVPVFPFGDNESMLDREGALVGENQTARQGRFRPRRQSRIGEDEAEEALRMEYGGFEDGILGGMLSHTLIGEPTQIDQGEGETGENTYVPLPVSDIQLDSLEVESRQGREGTGGLGEQGTENEGPIDVADVDVAGTAENAVESTMLSTPVSAAAVESIPLESGSESTLTLPRNSMISMSIIADTDTASSSHTFPSFEEPEAGDNAANPHELESSGGEFLTAPGQSISEAVEVLDREPGTLEARSENAHSSTQTGEGGSTQTPGVGIDRADTQHMLALIRRAREQAQERREGMLDLLMGPGPQTTNSSANLNVIPTSLSAPSSPSSSFSTSSLPPLIFPPTPSSSLPSLVPSPTSPIRVTDRISRLSDIIRNARAVAEPSGERQREWSAFEEWMSREETQSRQTRTTPGDEGNAPEAEPVTNEENFDFDSDTESENEGRIILRTLPSDNWVYMGSYGISGRPTGNARNTGVARREADEEEDDDDTWGRWSMPPLQDVSDSDEDDVGPAPWDDSTDEDEDASGDNAEADVDARDQPQTTNTVFDPDGELLDSMELQPEDSDKQGEVDRARMGVRVPTNVVAGR</sequence>
<feature type="region of interest" description="Disordered" evidence="1">
    <location>
        <begin position="168"/>
        <end position="220"/>
    </location>
</feature>
<feature type="compositionally biased region" description="Polar residues" evidence="1">
    <location>
        <begin position="412"/>
        <end position="421"/>
    </location>
</feature>
<feature type="compositionally biased region" description="Basic and acidic residues" evidence="1">
    <location>
        <begin position="1251"/>
        <end position="1262"/>
    </location>
</feature>
<feature type="compositionally biased region" description="Low complexity" evidence="1">
    <location>
        <begin position="22"/>
        <end position="65"/>
    </location>
</feature>
<evidence type="ECO:0000313" key="2">
    <source>
        <dbReference type="EMBL" id="KAK7453475.1"/>
    </source>
</evidence>
<accession>A0ABR1J7X7</accession>
<feature type="region of interest" description="Disordered" evidence="1">
    <location>
        <begin position="1"/>
        <end position="143"/>
    </location>
</feature>
<feature type="region of interest" description="Disordered" evidence="1">
    <location>
        <begin position="653"/>
        <end position="680"/>
    </location>
</feature>
<comment type="caution">
    <text evidence="2">The sequence shown here is derived from an EMBL/GenBank/DDBJ whole genome shotgun (WGS) entry which is preliminary data.</text>
</comment>
<feature type="region of interest" description="Disordered" evidence="1">
    <location>
        <begin position="991"/>
        <end position="1026"/>
    </location>
</feature>